<dbReference type="PANTHER" id="PTHR21660:SF1">
    <property type="entry name" value="ACYL-COENZYME A THIOESTERASE 13"/>
    <property type="match status" value="1"/>
</dbReference>
<sequence length="155" mass="16554">MSGAGIPEGFQALPMPSGFIANNGPLYMRHEPRPAEAGGDLVLLGFRVEPRHCNPMKNCHGGWLASFCDMVLPLSIHRKAPEVGHKFLPTVNLTLDYLAPAPLGCWVQGEAQVLRSTRTMVFAQGLVTADGVPAVRMSGIFKIGKAFVLTGDEGG</sequence>
<dbReference type="Proteomes" id="UP001365405">
    <property type="component" value="Unassembled WGS sequence"/>
</dbReference>
<feature type="domain" description="Thioesterase" evidence="3">
    <location>
        <begin position="57"/>
        <end position="130"/>
    </location>
</feature>
<name>A0ABU9CP08_9BURK</name>
<accession>A0ABU9CP08</accession>
<dbReference type="SUPFAM" id="SSF54637">
    <property type="entry name" value="Thioesterase/thiol ester dehydrase-isomerase"/>
    <property type="match status" value="1"/>
</dbReference>
<dbReference type="CDD" id="cd03443">
    <property type="entry name" value="PaaI_thioesterase"/>
    <property type="match status" value="1"/>
</dbReference>
<evidence type="ECO:0000313" key="4">
    <source>
        <dbReference type="EMBL" id="MEK8052327.1"/>
    </source>
</evidence>
<dbReference type="GO" id="GO:0016787">
    <property type="term" value="F:hydrolase activity"/>
    <property type="evidence" value="ECO:0007669"/>
    <property type="project" value="UniProtKB-KW"/>
</dbReference>
<evidence type="ECO:0000256" key="1">
    <source>
        <dbReference type="ARBA" id="ARBA00008324"/>
    </source>
</evidence>
<dbReference type="RefSeq" id="WP_341412039.1">
    <property type="nucleotide sequence ID" value="NZ_JBBUTH010000009.1"/>
</dbReference>
<protein>
    <submittedName>
        <fullName evidence="4">PaaI family thioesterase</fullName>
        <ecNumber evidence="4">3.1.2.-</ecNumber>
    </submittedName>
</protein>
<evidence type="ECO:0000256" key="2">
    <source>
        <dbReference type="ARBA" id="ARBA00022801"/>
    </source>
</evidence>
<evidence type="ECO:0000313" key="5">
    <source>
        <dbReference type="Proteomes" id="UP001365405"/>
    </source>
</evidence>
<dbReference type="InterPro" id="IPR039298">
    <property type="entry name" value="ACOT13"/>
</dbReference>
<comment type="caution">
    <text evidence="4">The sequence shown here is derived from an EMBL/GenBank/DDBJ whole genome shotgun (WGS) entry which is preliminary data.</text>
</comment>
<gene>
    <name evidence="4" type="ORF">AACH10_18895</name>
</gene>
<keyword evidence="5" id="KW-1185">Reference proteome</keyword>
<keyword evidence="2 4" id="KW-0378">Hydrolase</keyword>
<dbReference type="Gene3D" id="3.10.129.10">
    <property type="entry name" value="Hotdog Thioesterase"/>
    <property type="match status" value="1"/>
</dbReference>
<dbReference type="EC" id="3.1.2.-" evidence="4"/>
<dbReference type="Pfam" id="PF03061">
    <property type="entry name" value="4HBT"/>
    <property type="match status" value="1"/>
</dbReference>
<dbReference type="InterPro" id="IPR029069">
    <property type="entry name" value="HotDog_dom_sf"/>
</dbReference>
<dbReference type="InterPro" id="IPR006683">
    <property type="entry name" value="Thioestr_dom"/>
</dbReference>
<organism evidence="4 5">
    <name type="scientific">Pseudaquabacterium inlustre</name>
    <dbReference type="NCBI Taxonomy" id="2984192"/>
    <lineage>
        <taxon>Bacteria</taxon>
        <taxon>Pseudomonadati</taxon>
        <taxon>Pseudomonadota</taxon>
        <taxon>Betaproteobacteria</taxon>
        <taxon>Burkholderiales</taxon>
        <taxon>Sphaerotilaceae</taxon>
        <taxon>Pseudaquabacterium</taxon>
    </lineage>
</organism>
<comment type="similarity">
    <text evidence="1">Belongs to the thioesterase PaaI family.</text>
</comment>
<proteinExistence type="inferred from homology"/>
<dbReference type="PANTHER" id="PTHR21660">
    <property type="entry name" value="THIOESTERASE SUPERFAMILY MEMBER-RELATED"/>
    <property type="match status" value="1"/>
</dbReference>
<reference evidence="4 5" key="1">
    <citation type="submission" date="2024-04" db="EMBL/GenBank/DDBJ databases">
        <title>Novel species of the genus Ideonella isolated from streams.</title>
        <authorList>
            <person name="Lu H."/>
        </authorList>
    </citation>
    <scope>NUCLEOTIDE SEQUENCE [LARGE SCALE GENOMIC DNA]</scope>
    <source>
        <strain evidence="4 5">DXS22W</strain>
    </source>
</reference>
<evidence type="ECO:0000259" key="3">
    <source>
        <dbReference type="Pfam" id="PF03061"/>
    </source>
</evidence>
<dbReference type="EMBL" id="JBBUTH010000009">
    <property type="protein sequence ID" value="MEK8052327.1"/>
    <property type="molecule type" value="Genomic_DNA"/>
</dbReference>